<evidence type="ECO:0000256" key="4">
    <source>
        <dbReference type="ARBA" id="ARBA00022679"/>
    </source>
</evidence>
<dbReference type="AlphaFoldDB" id="E1IG66"/>
<dbReference type="GO" id="GO:0019563">
    <property type="term" value="P:glycerol catabolic process"/>
    <property type="evidence" value="ECO:0007669"/>
    <property type="project" value="InterPro"/>
</dbReference>
<dbReference type="GO" id="GO:0047324">
    <property type="term" value="F:phosphoenolpyruvate-glycerone phosphotransferase activity"/>
    <property type="evidence" value="ECO:0007669"/>
    <property type="project" value="UniProtKB-EC"/>
</dbReference>
<dbReference type="SUPFAM" id="SSF53062">
    <property type="entry name" value="PTS system fructose IIA component-like"/>
    <property type="match status" value="1"/>
</dbReference>
<proteinExistence type="predicted"/>
<dbReference type="EMBL" id="ADVR01000101">
    <property type="protein sequence ID" value="EFO79800.1"/>
    <property type="molecule type" value="Genomic_DNA"/>
</dbReference>
<name>E1IG66_9CHLR</name>
<evidence type="ECO:0000256" key="1">
    <source>
        <dbReference type="ARBA" id="ARBA00001113"/>
    </source>
</evidence>
<keyword evidence="8" id="KW-0418">Kinase</keyword>
<sequence length="242" mass="25102">MIGLLIISHSNAIASGVQALVEQMARGRVPIAATGGTLEGELGTSTDLIMAAIEQLGNVEAILALVDMGSAIMSAEIALEMSGLPFRISPAPLVEGALVAVVEATRPGVSLAEVALAAERALEAKHEALGSEALLVPLTLPSAASRPSNEVVLTVSNKVGLHMRPAKDFVQLASRFKAQIRARNLERPDRPTANAKSIIDVMKLGVTSGHQIAISAEGEDAQAALKALAELIRNNFGETPAL</sequence>
<dbReference type="InterPro" id="IPR004701">
    <property type="entry name" value="PTS_EIIA_man-typ"/>
</dbReference>
<dbReference type="GO" id="GO:0016020">
    <property type="term" value="C:membrane"/>
    <property type="evidence" value="ECO:0007669"/>
    <property type="project" value="InterPro"/>
</dbReference>
<dbReference type="GO" id="GO:0009401">
    <property type="term" value="P:phosphoenolpyruvate-dependent sugar phosphotransferase system"/>
    <property type="evidence" value="ECO:0007669"/>
    <property type="project" value="InterPro"/>
</dbReference>
<evidence type="ECO:0000256" key="3">
    <source>
        <dbReference type="ARBA" id="ARBA00012095"/>
    </source>
</evidence>
<evidence type="ECO:0000256" key="5">
    <source>
        <dbReference type="ARBA" id="ARBA00046577"/>
    </source>
</evidence>
<evidence type="ECO:0000313" key="9">
    <source>
        <dbReference type="Proteomes" id="UP000054010"/>
    </source>
</evidence>
<dbReference type="HOGENOM" id="CLU_045361_0_1_0"/>
<evidence type="ECO:0000256" key="2">
    <source>
        <dbReference type="ARBA" id="ARBA00002788"/>
    </source>
</evidence>
<gene>
    <name evidence="8" type="ORF">OSCT_2317</name>
</gene>
<dbReference type="PROSITE" id="PS51350">
    <property type="entry name" value="PTS_HPR_DOM"/>
    <property type="match status" value="1"/>
</dbReference>
<dbReference type="Pfam" id="PF00381">
    <property type="entry name" value="PTS-HPr"/>
    <property type="match status" value="1"/>
</dbReference>
<dbReference type="NCBIfam" id="TIGR02364">
    <property type="entry name" value="dha_pts"/>
    <property type="match status" value="1"/>
</dbReference>
<comment type="catalytic activity">
    <reaction evidence="1">
        <text>dihydroxyacetone + phosphoenolpyruvate = dihydroxyacetone phosphate + pyruvate</text>
        <dbReference type="Rhea" id="RHEA:18381"/>
        <dbReference type="ChEBI" id="CHEBI:15361"/>
        <dbReference type="ChEBI" id="CHEBI:16016"/>
        <dbReference type="ChEBI" id="CHEBI:57642"/>
        <dbReference type="ChEBI" id="CHEBI:58702"/>
        <dbReference type="EC" id="2.7.1.121"/>
    </reaction>
</comment>
<evidence type="ECO:0000313" key="8">
    <source>
        <dbReference type="EMBL" id="EFO79800.1"/>
    </source>
</evidence>
<dbReference type="STRING" id="765420.OSCT_2317"/>
<dbReference type="NCBIfam" id="TIGR01003">
    <property type="entry name" value="PTS_HPr_family"/>
    <property type="match status" value="1"/>
</dbReference>
<feature type="domain" description="HPr" evidence="7">
    <location>
        <begin position="146"/>
        <end position="239"/>
    </location>
</feature>
<dbReference type="PROSITE" id="PS51096">
    <property type="entry name" value="PTS_EIIA_TYPE_4"/>
    <property type="match status" value="1"/>
</dbReference>
<dbReference type="InterPro" id="IPR039643">
    <property type="entry name" value="DhaM"/>
</dbReference>
<accession>E1IG66</accession>
<comment type="function">
    <text evidence="2">Component of the dihydroxyacetone kinase complex, which is responsible for the phosphoenolpyruvate (PEP)-dependent phosphorylation of dihydroxyacetone. DhaM serves as the phosphoryl donor. Is phosphorylated by phosphoenolpyruvate in an EI- and HPr-dependent reaction, and a phosphorelay system on histidine residues finally leads to phosphoryl transfer to DhaL and dihydroxyacetone.</text>
</comment>
<evidence type="ECO:0000259" key="7">
    <source>
        <dbReference type="PROSITE" id="PS51350"/>
    </source>
</evidence>
<dbReference type="PANTHER" id="PTHR38594">
    <property type="entry name" value="PEP-DEPENDENT DIHYDROXYACETONE KINASE, PHOSPHORYL DONOR SUBUNIT DHAM"/>
    <property type="match status" value="1"/>
</dbReference>
<dbReference type="Gene3D" id="3.30.1340.10">
    <property type="entry name" value="HPr-like"/>
    <property type="match status" value="1"/>
</dbReference>
<dbReference type="CDD" id="cd00367">
    <property type="entry name" value="PTS-HPr_like"/>
    <property type="match status" value="1"/>
</dbReference>
<evidence type="ECO:0000259" key="6">
    <source>
        <dbReference type="PROSITE" id="PS51096"/>
    </source>
</evidence>
<dbReference type="InterPro" id="IPR035895">
    <property type="entry name" value="HPr-like_sf"/>
</dbReference>
<comment type="caution">
    <text evidence="8">The sequence shown here is derived from an EMBL/GenBank/DDBJ whole genome shotgun (WGS) entry which is preliminary data.</text>
</comment>
<keyword evidence="4" id="KW-0808">Transferase</keyword>
<dbReference type="PRINTS" id="PR00107">
    <property type="entry name" value="PHOSPHOCPHPR"/>
</dbReference>
<dbReference type="EC" id="2.7.1.121" evidence="3"/>
<dbReference type="InterPro" id="IPR036662">
    <property type="entry name" value="PTS_EIIA_man-typ_sf"/>
</dbReference>
<protein>
    <recommendedName>
        <fullName evidence="3">phosphoenolpyruvate--glycerone phosphotransferase</fullName>
        <ecNumber evidence="3">2.7.1.121</ecNumber>
    </recommendedName>
</protein>
<dbReference type="PANTHER" id="PTHR38594:SF1">
    <property type="entry name" value="PEP-DEPENDENT DIHYDROXYACETONE KINASE, PHOSPHORYL DONOR SUBUNIT DHAM"/>
    <property type="match status" value="1"/>
</dbReference>
<keyword evidence="9" id="KW-1185">Reference proteome</keyword>
<dbReference type="eggNOG" id="COG1925">
    <property type="taxonomic scope" value="Bacteria"/>
</dbReference>
<dbReference type="Pfam" id="PF03610">
    <property type="entry name" value="EIIA-man"/>
    <property type="match status" value="1"/>
</dbReference>
<feature type="domain" description="PTS EIIA type-4" evidence="6">
    <location>
        <begin position="1"/>
        <end position="129"/>
    </location>
</feature>
<comment type="subunit">
    <text evidence="5">Homodimer. The dihydroxyacetone kinase complex is composed of a homodimer of DhaM, a homodimer of DhaK and the subunit DhaL.</text>
</comment>
<dbReference type="Proteomes" id="UP000054010">
    <property type="component" value="Unassembled WGS sequence"/>
</dbReference>
<dbReference type="eggNOG" id="COG3412">
    <property type="taxonomic scope" value="Bacteria"/>
</dbReference>
<organism evidence="8 9">
    <name type="scientific">Oscillochloris trichoides DG-6</name>
    <dbReference type="NCBI Taxonomy" id="765420"/>
    <lineage>
        <taxon>Bacteria</taxon>
        <taxon>Bacillati</taxon>
        <taxon>Chloroflexota</taxon>
        <taxon>Chloroflexia</taxon>
        <taxon>Chloroflexales</taxon>
        <taxon>Chloroflexineae</taxon>
        <taxon>Oscillochloridaceae</taxon>
        <taxon>Oscillochloris</taxon>
    </lineage>
</organism>
<dbReference type="OrthoDB" id="7065393at2"/>
<reference evidence="8 9" key="1">
    <citation type="journal article" date="2011" name="J. Bacteriol.">
        <title>Draft genome sequence of the anoxygenic filamentous phototrophic bacterium Oscillochloris trichoides subsp. DG-6.</title>
        <authorList>
            <person name="Kuznetsov B.B."/>
            <person name="Ivanovsky R.N."/>
            <person name="Keppen O.I."/>
            <person name="Sukhacheva M.V."/>
            <person name="Bumazhkin B.K."/>
            <person name="Patutina E.O."/>
            <person name="Beletsky A.V."/>
            <person name="Mardanov A.V."/>
            <person name="Baslerov R.V."/>
            <person name="Panteleeva A.N."/>
            <person name="Kolganova T.V."/>
            <person name="Ravin N.V."/>
            <person name="Skryabin K.G."/>
        </authorList>
    </citation>
    <scope>NUCLEOTIDE SEQUENCE [LARGE SCALE GENOMIC DNA]</scope>
    <source>
        <strain evidence="8 9">DG-6</strain>
    </source>
</reference>
<dbReference type="SUPFAM" id="SSF55594">
    <property type="entry name" value="HPr-like"/>
    <property type="match status" value="1"/>
</dbReference>
<dbReference type="Gene3D" id="3.40.50.510">
    <property type="entry name" value="Phosphotransferase system, mannose-type IIA component"/>
    <property type="match status" value="1"/>
</dbReference>
<dbReference type="InterPro" id="IPR000032">
    <property type="entry name" value="HPr-like"/>
</dbReference>
<dbReference type="InterPro" id="IPR012844">
    <property type="entry name" value="DhaM_N"/>
</dbReference>